<evidence type="ECO:0000313" key="3">
    <source>
        <dbReference type="Proteomes" id="UP000071561"/>
    </source>
</evidence>
<reference evidence="2 3" key="1">
    <citation type="submission" date="2016-03" db="EMBL/GenBank/DDBJ databases">
        <title>Complete genome sequence of Pedobacter cryoconitis PAMC 27485.</title>
        <authorList>
            <person name="Lee J."/>
            <person name="Kim O.-S."/>
        </authorList>
    </citation>
    <scope>NUCLEOTIDE SEQUENCE [LARGE SCALE GENOMIC DNA]</scope>
    <source>
        <strain evidence="2 3">PAMC 27485</strain>
    </source>
</reference>
<dbReference type="AlphaFoldDB" id="A0A127VJN7"/>
<dbReference type="PANTHER" id="PTHR34704:SF1">
    <property type="entry name" value="ATPASE"/>
    <property type="match status" value="1"/>
</dbReference>
<dbReference type="GO" id="GO:0005524">
    <property type="term" value="F:ATP binding"/>
    <property type="evidence" value="ECO:0007669"/>
    <property type="project" value="InterPro"/>
</dbReference>
<dbReference type="InterPro" id="IPR027417">
    <property type="entry name" value="P-loop_NTPase"/>
</dbReference>
<dbReference type="PANTHER" id="PTHR34704">
    <property type="entry name" value="ATPASE"/>
    <property type="match status" value="1"/>
</dbReference>
<keyword evidence="3" id="KW-1185">Reference proteome</keyword>
<dbReference type="RefSeq" id="WP_068405889.1">
    <property type="nucleotide sequence ID" value="NZ_CP014504.1"/>
</dbReference>
<dbReference type="Pfam" id="PF01637">
    <property type="entry name" value="ATPase_2"/>
    <property type="match status" value="1"/>
</dbReference>
<dbReference type="PATRIC" id="fig|188932.3.peg.4893"/>
<sequence length="478" mass="53940">MEKLIGRKAEINILKEALTSNEAELVAVYGRRRVGKTFLIGQVYSRNLICEFSGVHNAPVHEQLDNFRNVIAQALNSPIPPAIPKNWTEAFRLLINFSGPLLKKQKAVIFFDEFPWLSSPKSGFLSAFEYFWNSWGSKQENLIVAICGSAASWMIKNIVNNKGGLHNRITRRMRLLPFTLYETSAYLKTKSVNLDQYQILQVYMALGGIPHYLKEIKKGESATQIIDKLCFTKDGLLVNEFKNLYSSLFEMADRHIGVVKALAAKSSGLTRNEIISECGLVSGGGTTKLLDELMESGFVSIYLPFQRNVKKSIYKLADEYSLFYLKFIEHSRTTGQGTWMKKASSQSWKSWSGIAFESICLKHTVQIKQAIGISGIYTEESAWRFAPGKLGQGAQVDLLLDRQDVCISICEIKFSNEEYAISKSYAAELQDKLNIFKAETKTKKTLFLTMVTTYGTKDNIYKTGLVQNEVTMDDLFKA</sequence>
<protein>
    <submittedName>
        <fullName evidence="2">ATPase</fullName>
    </submittedName>
</protein>
<gene>
    <name evidence="2" type="ORF">AY601_4717</name>
</gene>
<dbReference type="KEGG" id="pcm:AY601_4717"/>
<organism evidence="2 3">
    <name type="scientific">Pedobacter cryoconitis</name>
    <dbReference type="NCBI Taxonomy" id="188932"/>
    <lineage>
        <taxon>Bacteria</taxon>
        <taxon>Pseudomonadati</taxon>
        <taxon>Bacteroidota</taxon>
        <taxon>Sphingobacteriia</taxon>
        <taxon>Sphingobacteriales</taxon>
        <taxon>Sphingobacteriaceae</taxon>
        <taxon>Pedobacter</taxon>
    </lineage>
</organism>
<dbReference type="SUPFAM" id="SSF52540">
    <property type="entry name" value="P-loop containing nucleoside triphosphate hydrolases"/>
    <property type="match status" value="1"/>
</dbReference>
<dbReference type="EMBL" id="CP014504">
    <property type="protein sequence ID" value="AMQ01546.1"/>
    <property type="molecule type" value="Genomic_DNA"/>
</dbReference>
<evidence type="ECO:0000259" key="1">
    <source>
        <dbReference type="Pfam" id="PF01637"/>
    </source>
</evidence>
<dbReference type="Gene3D" id="3.40.50.300">
    <property type="entry name" value="P-loop containing nucleotide triphosphate hydrolases"/>
    <property type="match status" value="1"/>
</dbReference>
<evidence type="ECO:0000313" key="2">
    <source>
        <dbReference type="EMBL" id="AMQ01546.1"/>
    </source>
</evidence>
<feature type="domain" description="ATPase" evidence="1">
    <location>
        <begin position="6"/>
        <end position="215"/>
    </location>
</feature>
<name>A0A127VJN7_9SPHI</name>
<dbReference type="Proteomes" id="UP000071561">
    <property type="component" value="Chromosome"/>
</dbReference>
<dbReference type="InterPro" id="IPR011579">
    <property type="entry name" value="ATPase_dom"/>
</dbReference>
<dbReference type="OrthoDB" id="9813134at2"/>
<proteinExistence type="predicted"/>
<accession>A0A127VJN7</accession>